<evidence type="ECO:0000313" key="7">
    <source>
        <dbReference type="Proteomes" id="UP000738359"/>
    </source>
</evidence>
<feature type="region of interest" description="Disordered" evidence="4">
    <location>
        <begin position="774"/>
        <end position="802"/>
    </location>
</feature>
<feature type="compositionally biased region" description="Pro residues" evidence="4">
    <location>
        <begin position="565"/>
        <end position="582"/>
    </location>
</feature>
<protein>
    <recommendedName>
        <fullName evidence="5">HMG box domain-containing protein</fullName>
    </recommendedName>
</protein>
<feature type="domain" description="HMG box" evidence="5">
    <location>
        <begin position="1039"/>
        <end position="1104"/>
    </location>
</feature>
<feature type="region of interest" description="Disordered" evidence="4">
    <location>
        <begin position="122"/>
        <end position="201"/>
    </location>
</feature>
<gene>
    <name evidence="6" type="ORF">BGZ70_009490</name>
</gene>
<feature type="compositionally biased region" description="Basic residues" evidence="4">
    <location>
        <begin position="697"/>
        <end position="707"/>
    </location>
</feature>
<evidence type="ECO:0000256" key="4">
    <source>
        <dbReference type="SAM" id="MobiDB-lite"/>
    </source>
</evidence>
<feature type="region of interest" description="Disordered" evidence="4">
    <location>
        <begin position="916"/>
        <end position="1014"/>
    </location>
</feature>
<organism evidence="6 7">
    <name type="scientific">Mortierella alpina</name>
    <name type="common">Oleaginous fungus</name>
    <name type="synonym">Mortierella renispora</name>
    <dbReference type="NCBI Taxonomy" id="64518"/>
    <lineage>
        <taxon>Eukaryota</taxon>
        <taxon>Fungi</taxon>
        <taxon>Fungi incertae sedis</taxon>
        <taxon>Mucoromycota</taxon>
        <taxon>Mortierellomycotina</taxon>
        <taxon>Mortierellomycetes</taxon>
        <taxon>Mortierellales</taxon>
        <taxon>Mortierellaceae</taxon>
        <taxon>Mortierella</taxon>
    </lineage>
</organism>
<keyword evidence="2 3" id="KW-0539">Nucleus</keyword>
<dbReference type="SMART" id="SM00398">
    <property type="entry name" value="HMG"/>
    <property type="match status" value="3"/>
</dbReference>
<feature type="region of interest" description="Disordered" evidence="4">
    <location>
        <begin position="1"/>
        <end position="96"/>
    </location>
</feature>
<sequence>MSYHGHNQHGQFPSPAATRPFAQHPQQTNSNQIAGLGQQHSAQQQHQQQYANHLQHHAPGNSNFGLSPLTASSYKLDNSGRDGRQSNGLQGYSNMSSGNWSSATEMAGFGQAHSGGQLSHMLAQPHHSASQPSLSLSQYSQPQQQQQQQAQPQQQAQQQQHPQQQQQQTFLFPTHNQSPTHLRAQQQQQPQHAQKPQQQRVQLGSANSFNMTNMQNLRNAYGTDDEVQAANRYQAQRAGNTPVTPGRLAHDMRPGQGSHVLNNNPTTLSQNQPLSPYDQRTATPAMSLKGDVMLGGAGVAGSGAQHQQPSRHLNPALSQSPYSYHSAQQSPQQPYPSPHASILPQPQHQHPHQQSTPPGQSALTPKESPQLPAPKIELEPKKKQAKAPKAAAGAKKAVQGKKGLKAHLENVPSPEAGRSDQGPSHAMASTYNNMDSSMVNHNRMYSNSLTPASLAQHQQQYPSFQQQQQQQQHQPSPPHLLQNTLQQHPQQQQHHAQQHHPQQAHSQQQQVHQQQQQVHQQQHQQHQPQHQQSQQHQQAQAQQQALRHQRNESFEAVPKAAAIQPVPPPPPPPAPAPAPMPEVIPEKPKKGRGRKKKVVEEAPAPAPPPPAPAPEPPVATPMARNNVMPALPQTSSKLSKQQQLAQQRQQQQQQQQQLHHHQQQQLQQQMQIQQMQLQQQQQQQQQQQHQQHMQRQQARRCPCRPKRPPNAFLVFSSVRRPELQKLYPTHKTAALSKRLGEEWRDMSAERKSLYTSRAKDIKDTFQANHPEYVYTRRSSKKRPAGDAEGSSKKFKGSEGYDDGAGSYAAANTGLDPNRPRRPMNSYLIFNQEMRHKLLLENANLTVSEISRAIGQRWANMTADMKREYTEKAATIKANFLKENPDYVYSRRSKAEIAASGAARRRGAVLPAAPAAPVAPVGKQTGGARAGANAPAAGSSSSAVNNASNNSNNNNSHSINNGNSGNSNSNGSNNANNNHGSSSNNISGSSNNNNNANNANNANNRTNGAPAVSAVTNDVAINGKDIKIRGKKKLKDPDAPKHPIPGFLFFRSGERARIRQMNPNQPIPSVAAKMWNEMTPAQRAPWLEKAAQDKLRYAEEMQEYSAKKGRQGKGRS</sequence>
<feature type="compositionally biased region" description="Low complexity" evidence="4">
    <location>
        <begin position="641"/>
        <end position="696"/>
    </location>
</feature>
<feature type="compositionally biased region" description="Polar residues" evidence="4">
    <location>
        <begin position="427"/>
        <end position="455"/>
    </location>
</feature>
<feature type="compositionally biased region" description="Low complexity" evidence="4">
    <location>
        <begin position="456"/>
        <end position="545"/>
    </location>
</feature>
<feature type="compositionally biased region" description="Polar residues" evidence="4">
    <location>
        <begin position="24"/>
        <end position="33"/>
    </location>
</feature>
<feature type="compositionally biased region" description="Low complexity" evidence="4">
    <location>
        <begin position="38"/>
        <end position="53"/>
    </location>
</feature>
<feature type="compositionally biased region" description="Low complexity" evidence="4">
    <location>
        <begin position="183"/>
        <end position="201"/>
    </location>
</feature>
<feature type="compositionally biased region" description="Polar residues" evidence="4">
    <location>
        <begin position="169"/>
        <end position="180"/>
    </location>
</feature>
<feature type="DNA-binding region" description="HMG box" evidence="3">
    <location>
        <begin position="819"/>
        <end position="887"/>
    </location>
</feature>
<evidence type="ECO:0000256" key="2">
    <source>
        <dbReference type="ARBA" id="ARBA00023242"/>
    </source>
</evidence>
<reference evidence="6" key="1">
    <citation type="journal article" date="2020" name="Fungal Divers.">
        <title>Resolving the Mortierellaceae phylogeny through synthesis of multi-gene phylogenetics and phylogenomics.</title>
        <authorList>
            <person name="Vandepol N."/>
            <person name="Liber J."/>
            <person name="Desiro A."/>
            <person name="Na H."/>
            <person name="Kennedy M."/>
            <person name="Barry K."/>
            <person name="Grigoriev I.V."/>
            <person name="Miller A.N."/>
            <person name="O'Donnell K."/>
            <person name="Stajich J.E."/>
            <person name="Bonito G."/>
        </authorList>
    </citation>
    <scope>NUCLEOTIDE SEQUENCE</scope>
    <source>
        <strain evidence="6">CK1249</strain>
    </source>
</reference>
<dbReference type="Gene3D" id="1.10.30.10">
    <property type="entry name" value="High mobility group box domain"/>
    <property type="match status" value="3"/>
</dbReference>
<accession>A0A9P6LZP8</accession>
<dbReference type="OrthoDB" id="1919336at2759"/>
<feature type="region of interest" description="Disordered" evidence="4">
    <location>
        <begin position="297"/>
        <end position="709"/>
    </location>
</feature>
<comment type="caution">
    <text evidence="6">The sequence shown here is derived from an EMBL/GenBank/DDBJ whole genome shotgun (WGS) entry which is preliminary data.</text>
</comment>
<dbReference type="SUPFAM" id="SSF47095">
    <property type="entry name" value="HMG-box"/>
    <property type="match status" value="3"/>
</dbReference>
<evidence type="ECO:0000313" key="6">
    <source>
        <dbReference type="EMBL" id="KAF9957509.1"/>
    </source>
</evidence>
<dbReference type="PANTHER" id="PTHR46040:SF3">
    <property type="entry name" value="HIGH MOBILITY GROUP PROTEIN 2"/>
    <property type="match status" value="1"/>
</dbReference>
<feature type="compositionally biased region" description="Basic and acidic residues" evidence="4">
    <location>
        <begin position="783"/>
        <end position="798"/>
    </location>
</feature>
<feature type="DNA-binding region" description="HMG box" evidence="3">
    <location>
        <begin position="1039"/>
        <end position="1104"/>
    </location>
</feature>
<feature type="region of interest" description="Disordered" evidence="4">
    <location>
        <begin position="253"/>
        <end position="281"/>
    </location>
</feature>
<dbReference type="InterPro" id="IPR009071">
    <property type="entry name" value="HMG_box_dom"/>
</dbReference>
<dbReference type="PROSITE" id="PS50118">
    <property type="entry name" value="HMG_BOX_2"/>
    <property type="match status" value="3"/>
</dbReference>
<dbReference type="GO" id="GO:0010468">
    <property type="term" value="P:regulation of gene expression"/>
    <property type="evidence" value="ECO:0007669"/>
    <property type="project" value="TreeGrafter"/>
</dbReference>
<feature type="DNA-binding region" description="HMG box" evidence="3">
    <location>
        <begin position="705"/>
        <end position="773"/>
    </location>
</feature>
<feature type="compositionally biased region" description="Low complexity" evidence="4">
    <location>
        <begin position="929"/>
        <end position="1010"/>
    </location>
</feature>
<feature type="compositionally biased region" description="Polar residues" evidence="4">
    <location>
        <begin position="60"/>
        <end position="76"/>
    </location>
</feature>
<feature type="compositionally biased region" description="Polar residues" evidence="4">
    <location>
        <begin position="85"/>
        <end position="96"/>
    </location>
</feature>
<dbReference type="Pfam" id="PF00505">
    <property type="entry name" value="HMG_box"/>
    <property type="match status" value="3"/>
</dbReference>
<dbReference type="GO" id="GO:0003677">
    <property type="term" value="F:DNA binding"/>
    <property type="evidence" value="ECO:0007669"/>
    <property type="project" value="UniProtKB-UniRule"/>
</dbReference>
<dbReference type="EMBL" id="JAAAHY010000775">
    <property type="protein sequence ID" value="KAF9957509.1"/>
    <property type="molecule type" value="Genomic_DNA"/>
</dbReference>
<keyword evidence="7" id="KW-1185">Reference proteome</keyword>
<evidence type="ECO:0000259" key="5">
    <source>
        <dbReference type="PROSITE" id="PS50118"/>
    </source>
</evidence>
<keyword evidence="1 3" id="KW-0238">DNA-binding</keyword>
<dbReference type="Proteomes" id="UP000738359">
    <property type="component" value="Unassembled WGS sequence"/>
</dbReference>
<feature type="domain" description="HMG box" evidence="5">
    <location>
        <begin position="819"/>
        <end position="887"/>
    </location>
</feature>
<dbReference type="InterPro" id="IPR051965">
    <property type="entry name" value="ChromReg_NeuronalGeneExpr"/>
</dbReference>
<name>A0A9P6LZP8_MORAP</name>
<evidence type="ECO:0000256" key="1">
    <source>
        <dbReference type="ARBA" id="ARBA00023125"/>
    </source>
</evidence>
<feature type="compositionally biased region" description="Polar residues" evidence="4">
    <location>
        <begin position="259"/>
        <end position="281"/>
    </location>
</feature>
<dbReference type="PANTHER" id="PTHR46040">
    <property type="entry name" value="HIGH MOBILITY GROUP PROTEIN 2"/>
    <property type="match status" value="1"/>
</dbReference>
<dbReference type="GO" id="GO:0005634">
    <property type="term" value="C:nucleus"/>
    <property type="evidence" value="ECO:0007669"/>
    <property type="project" value="UniProtKB-UniRule"/>
</dbReference>
<dbReference type="InterPro" id="IPR036910">
    <property type="entry name" value="HMG_box_dom_sf"/>
</dbReference>
<feature type="compositionally biased region" description="Low complexity" evidence="4">
    <location>
        <begin position="387"/>
        <end position="397"/>
    </location>
</feature>
<feature type="domain" description="HMG box" evidence="5">
    <location>
        <begin position="705"/>
        <end position="773"/>
    </location>
</feature>
<proteinExistence type="predicted"/>
<feature type="compositionally biased region" description="Pro residues" evidence="4">
    <location>
        <begin position="604"/>
        <end position="619"/>
    </location>
</feature>
<dbReference type="AlphaFoldDB" id="A0A9P6LZP8"/>
<feature type="compositionally biased region" description="Low complexity" evidence="4">
    <location>
        <begin position="318"/>
        <end position="354"/>
    </location>
</feature>
<evidence type="ECO:0000256" key="3">
    <source>
        <dbReference type="PROSITE-ProRule" id="PRU00267"/>
    </source>
</evidence>
<feature type="compositionally biased region" description="Low complexity" evidence="4">
    <location>
        <begin position="124"/>
        <end position="168"/>
    </location>
</feature>